<dbReference type="InterPro" id="IPR011008">
    <property type="entry name" value="Dimeric_a/b-barrel"/>
</dbReference>
<evidence type="ECO:0000313" key="1">
    <source>
        <dbReference type="EMBL" id="KAH8105331.1"/>
    </source>
</evidence>
<dbReference type="EMBL" id="JAEVFJ010000004">
    <property type="protein sequence ID" value="KAH8105331.1"/>
    <property type="molecule type" value="Genomic_DNA"/>
</dbReference>
<accession>A0A8K0UWP6</accession>
<comment type="caution">
    <text evidence="1">The sequence shown here is derived from an EMBL/GenBank/DDBJ whole genome shotgun (WGS) entry which is preliminary data.</text>
</comment>
<dbReference type="Gene3D" id="3.30.70.100">
    <property type="match status" value="2"/>
</dbReference>
<dbReference type="AlphaFoldDB" id="A0A8K0UWP6"/>
<reference evidence="1" key="1">
    <citation type="journal article" date="2021" name="New Phytol.">
        <title>Evolutionary innovations through gain and loss of genes in the ectomycorrhizal Boletales.</title>
        <authorList>
            <person name="Wu G."/>
            <person name="Miyauchi S."/>
            <person name="Morin E."/>
            <person name="Kuo A."/>
            <person name="Drula E."/>
            <person name="Varga T."/>
            <person name="Kohler A."/>
            <person name="Feng B."/>
            <person name="Cao Y."/>
            <person name="Lipzen A."/>
            <person name="Daum C."/>
            <person name="Hundley H."/>
            <person name="Pangilinan J."/>
            <person name="Johnson J."/>
            <person name="Barry K."/>
            <person name="LaButti K."/>
            <person name="Ng V."/>
            <person name="Ahrendt S."/>
            <person name="Min B."/>
            <person name="Choi I.G."/>
            <person name="Park H."/>
            <person name="Plett J.M."/>
            <person name="Magnuson J."/>
            <person name="Spatafora J.W."/>
            <person name="Nagy L.G."/>
            <person name="Henrissat B."/>
            <person name="Grigoriev I.V."/>
            <person name="Yang Z.L."/>
            <person name="Xu J."/>
            <person name="Martin F.M."/>
        </authorList>
    </citation>
    <scope>NUCLEOTIDE SEQUENCE</scope>
    <source>
        <strain evidence="1">KKN 215</strain>
    </source>
</reference>
<sequence length="229" mass="24935">MTTPAKVGLFVPLVAKPPQTTTVKDFLISALPLVEAEPETLQWFAIQYTSRLSVSPTSTSESNSEPLTTHYLIFDTFAADSGRQAHLNGKVAAALMGNREALLVEGDEGVAIKPVEVLQHKVGKLGEGKKLVCGLRVLMTANKDKVEDVKQHLINVGTKLLDEANPPVWYGFWFPDTAQFGIIGLFTSEAEREERLAGQTAVAMRFNELGIFESPPEVIKVNVLASSTK</sequence>
<evidence type="ECO:0000313" key="2">
    <source>
        <dbReference type="Proteomes" id="UP000813824"/>
    </source>
</evidence>
<dbReference type="Proteomes" id="UP000813824">
    <property type="component" value="Unassembled WGS sequence"/>
</dbReference>
<keyword evidence="2" id="KW-1185">Reference proteome</keyword>
<proteinExistence type="predicted"/>
<name>A0A8K0UWP6_9AGAR</name>
<protein>
    <recommendedName>
        <fullName evidence="3">ABM domain-containing protein</fullName>
    </recommendedName>
</protein>
<evidence type="ECO:0008006" key="3">
    <source>
        <dbReference type="Google" id="ProtNLM"/>
    </source>
</evidence>
<dbReference type="OrthoDB" id="3227035at2759"/>
<dbReference type="SUPFAM" id="SSF54909">
    <property type="entry name" value="Dimeric alpha+beta barrel"/>
    <property type="match status" value="1"/>
</dbReference>
<organism evidence="1 2">
    <name type="scientific">Cristinia sonorae</name>
    <dbReference type="NCBI Taxonomy" id="1940300"/>
    <lineage>
        <taxon>Eukaryota</taxon>
        <taxon>Fungi</taxon>
        <taxon>Dikarya</taxon>
        <taxon>Basidiomycota</taxon>
        <taxon>Agaricomycotina</taxon>
        <taxon>Agaricomycetes</taxon>
        <taxon>Agaricomycetidae</taxon>
        <taxon>Agaricales</taxon>
        <taxon>Pleurotineae</taxon>
        <taxon>Stephanosporaceae</taxon>
        <taxon>Cristinia</taxon>
    </lineage>
</organism>
<gene>
    <name evidence="1" type="ORF">BXZ70DRAFT_904537</name>
</gene>